<name>A0AAN9WQG1_9ORTH</name>
<dbReference type="Proteomes" id="UP001378592">
    <property type="component" value="Unassembled WGS sequence"/>
</dbReference>
<proteinExistence type="predicted"/>
<reference evidence="2 3" key="1">
    <citation type="submission" date="2024-03" db="EMBL/GenBank/DDBJ databases">
        <title>The genome assembly and annotation of the cricket Gryllus longicercus Weissman &amp; Gray.</title>
        <authorList>
            <person name="Szrajer S."/>
            <person name="Gray D."/>
            <person name="Ylla G."/>
        </authorList>
    </citation>
    <scope>NUCLEOTIDE SEQUENCE [LARGE SCALE GENOMIC DNA]</scope>
    <source>
        <strain evidence="2">DAG 2021-001</strain>
        <tissue evidence="2">Whole body minus gut</tissue>
    </source>
</reference>
<comment type="caution">
    <text evidence="2">The sequence shown here is derived from an EMBL/GenBank/DDBJ whole genome shotgun (WGS) entry which is preliminary data.</text>
</comment>
<protein>
    <recommendedName>
        <fullName evidence="1">Cilia- and flagella-associated protein 47 domain-containing protein</fullName>
    </recommendedName>
</protein>
<dbReference type="EMBL" id="JAZDUA010000011">
    <property type="protein sequence ID" value="KAK7873609.1"/>
    <property type="molecule type" value="Genomic_DNA"/>
</dbReference>
<keyword evidence="3" id="KW-1185">Reference proteome</keyword>
<dbReference type="AlphaFoldDB" id="A0AAN9WQG1"/>
<accession>A0AAN9WQG1</accession>
<organism evidence="2 3">
    <name type="scientific">Gryllus longicercus</name>
    <dbReference type="NCBI Taxonomy" id="2509291"/>
    <lineage>
        <taxon>Eukaryota</taxon>
        <taxon>Metazoa</taxon>
        <taxon>Ecdysozoa</taxon>
        <taxon>Arthropoda</taxon>
        <taxon>Hexapoda</taxon>
        <taxon>Insecta</taxon>
        <taxon>Pterygota</taxon>
        <taxon>Neoptera</taxon>
        <taxon>Polyneoptera</taxon>
        <taxon>Orthoptera</taxon>
        <taxon>Ensifera</taxon>
        <taxon>Gryllidea</taxon>
        <taxon>Grylloidea</taxon>
        <taxon>Gryllidae</taxon>
        <taxon>Gryllinae</taxon>
        <taxon>Gryllus</taxon>
    </lineage>
</organism>
<evidence type="ECO:0000313" key="3">
    <source>
        <dbReference type="Proteomes" id="UP001378592"/>
    </source>
</evidence>
<sequence>MPKGYEDWSYGEANLIIPGDTYEGPAREDAQNVSDPPLREIAEIQLRRYTLLLHILRCNGAVLPHVRPEHFLGYNMYRELVIASENRSPSEDTDSAASPTSRLSWRDMAKQWNTPLLSEEADTGLAKPLDLGLTVPGPMLSRTRHRQLSRQAWLDTSLQWARTFWLPRIDTEHYLSQ</sequence>
<evidence type="ECO:0000313" key="2">
    <source>
        <dbReference type="EMBL" id="KAK7873609.1"/>
    </source>
</evidence>
<dbReference type="InterPro" id="IPR056343">
    <property type="entry name" value="CFAP47_dom"/>
</dbReference>
<dbReference type="Pfam" id="PF24529">
    <property type="entry name" value="CFAP47"/>
    <property type="match status" value="1"/>
</dbReference>
<feature type="domain" description="Cilia- and flagella-associated protein 47" evidence="1">
    <location>
        <begin position="36"/>
        <end position="169"/>
    </location>
</feature>
<gene>
    <name evidence="2" type="ORF">R5R35_009299</name>
</gene>
<evidence type="ECO:0000259" key="1">
    <source>
        <dbReference type="Pfam" id="PF24529"/>
    </source>
</evidence>